<feature type="region of interest" description="Disordered" evidence="1">
    <location>
        <begin position="761"/>
        <end position="801"/>
    </location>
</feature>
<dbReference type="InterPro" id="IPR046519">
    <property type="entry name" value="X-Tfes_XVIPCD"/>
</dbReference>
<dbReference type="Pfam" id="PF01471">
    <property type="entry name" value="PG_binding_1"/>
    <property type="match status" value="2"/>
</dbReference>
<gene>
    <name evidence="5" type="ORF">I5V89_07680</name>
</gene>
<dbReference type="SUPFAM" id="SSF47090">
    <property type="entry name" value="PGBD-like"/>
    <property type="match status" value="2"/>
</dbReference>
<evidence type="ECO:0000259" key="3">
    <source>
        <dbReference type="Pfam" id="PF20410"/>
    </source>
</evidence>
<feature type="domain" description="X-Tfes XVIPCD" evidence="3">
    <location>
        <begin position="673"/>
        <end position="778"/>
    </location>
</feature>
<comment type="caution">
    <text evidence="5">The sequence shown here is derived from an EMBL/GenBank/DDBJ whole genome shotgun (WGS) entry which is preliminary data.</text>
</comment>
<evidence type="ECO:0000259" key="2">
    <source>
        <dbReference type="Pfam" id="PF01471"/>
    </source>
</evidence>
<protein>
    <submittedName>
        <fullName evidence="5">Peptidoglycan-binding protein</fullName>
    </submittedName>
</protein>
<reference evidence="5" key="1">
    <citation type="submission" date="2020-11" db="EMBL/GenBank/DDBJ databases">
        <title>Enhanced detection system for hospital associated transmission using whole genome sequencing surveillance.</title>
        <authorList>
            <person name="Harrison L.H."/>
            <person name="Van Tyne D."/>
            <person name="Marsh J.W."/>
            <person name="Griffith M.P."/>
            <person name="Snyder D.J."/>
            <person name="Cooper V.S."/>
            <person name="Mustapha M."/>
        </authorList>
    </citation>
    <scope>NUCLEOTIDE SEQUENCE</scope>
    <source>
        <strain evidence="5">STEN00053</strain>
    </source>
</reference>
<dbReference type="RefSeq" id="WP_049405462.1">
    <property type="nucleotide sequence ID" value="NZ_JANKBX010000003.1"/>
</dbReference>
<dbReference type="Pfam" id="PF20410">
    <property type="entry name" value="X-Tfes_XVIPCD"/>
    <property type="match status" value="1"/>
</dbReference>
<feature type="domain" description="Peptidoglycan binding-like" evidence="2">
    <location>
        <begin position="259"/>
        <end position="320"/>
    </location>
</feature>
<evidence type="ECO:0000259" key="4">
    <source>
        <dbReference type="Pfam" id="PF21277"/>
    </source>
</evidence>
<organism evidence="5 6">
    <name type="scientific">Stenotrophomonas maltophilia</name>
    <name type="common">Pseudomonas maltophilia</name>
    <name type="synonym">Xanthomonas maltophilia</name>
    <dbReference type="NCBI Taxonomy" id="40324"/>
    <lineage>
        <taxon>Bacteria</taxon>
        <taxon>Pseudomonadati</taxon>
        <taxon>Pseudomonadota</taxon>
        <taxon>Gammaproteobacteria</taxon>
        <taxon>Lysobacterales</taxon>
        <taxon>Lysobacteraceae</taxon>
        <taxon>Stenotrophomonas</taxon>
        <taxon>Stenotrophomonas maltophilia group</taxon>
    </lineage>
</organism>
<name>A0AA41CHN6_STEMA</name>
<dbReference type="EMBL" id="JADUOV010000004">
    <property type="protein sequence ID" value="MBH1789758.1"/>
    <property type="molecule type" value="Genomic_DNA"/>
</dbReference>
<feature type="region of interest" description="Disordered" evidence="1">
    <location>
        <begin position="1"/>
        <end position="39"/>
    </location>
</feature>
<feature type="compositionally biased region" description="Polar residues" evidence="1">
    <location>
        <begin position="764"/>
        <end position="788"/>
    </location>
</feature>
<feature type="compositionally biased region" description="Low complexity" evidence="1">
    <location>
        <begin position="342"/>
        <end position="361"/>
    </location>
</feature>
<proteinExistence type="predicted"/>
<dbReference type="Gene3D" id="1.10.101.10">
    <property type="entry name" value="PGBD-like superfamily/PGBD"/>
    <property type="match status" value="2"/>
</dbReference>
<dbReference type="InterPro" id="IPR036365">
    <property type="entry name" value="PGBD-like_sf"/>
</dbReference>
<dbReference type="Pfam" id="PF21277">
    <property type="entry name" value="T6SS_VgrG3-like_C"/>
    <property type="match status" value="1"/>
</dbReference>
<evidence type="ECO:0000313" key="6">
    <source>
        <dbReference type="Proteomes" id="UP000634179"/>
    </source>
</evidence>
<dbReference type="AlphaFoldDB" id="A0AA41CHN6"/>
<dbReference type="InterPro" id="IPR002477">
    <property type="entry name" value="Peptidoglycan-bd-like"/>
</dbReference>
<feature type="domain" description="Peptidoglycan binding-like" evidence="2">
    <location>
        <begin position="585"/>
        <end position="645"/>
    </location>
</feature>
<dbReference type="InterPro" id="IPR036366">
    <property type="entry name" value="PGBDSf"/>
</dbReference>
<evidence type="ECO:0000256" key="1">
    <source>
        <dbReference type="SAM" id="MobiDB-lite"/>
    </source>
</evidence>
<dbReference type="PANTHER" id="PTHR41533:SF1">
    <property type="entry name" value="L,D-TRANSPEPTIDASE YCBB-RELATED"/>
    <property type="match status" value="1"/>
</dbReference>
<dbReference type="InterPro" id="IPR052905">
    <property type="entry name" value="LD-transpeptidase_YkuD-like"/>
</dbReference>
<sequence>MDVVTQAKQAMDNWHRGQTSAHFETGGRGPGHVSTGRGDHGGVSYGSYQYATNVGGVDEYVAASRYGNRFNGLQAGTPAFTERWKEVAAADPAGFARDQHDFIQHKYYDVQMGRLKDVGIDLSGRGAAVQDALWSTSVQYRGMTRSVFQKGLQQAYGEDFKLTELSDEQIVRAVQDYKHANVQVHFQSSPTLWDSLRDRALTEKTALVGLARYDQVNHNPEAYRGKDYQQVFGEPEPGQRGQRAAASAMADGVLAPGERGTEVQALQAKLIQAGHTGRNGQPLTADSHYGANTEHAVREFQQAHGLTVDGKAGRQTLQALDTAVREHTPAQPVAPATPAPVTPAAAPAPATAREPDAAAAPGGQRIVVVEPFGNGSSNRTLRHGTSGEDAYRELKIHHPNTNAEAVRTGNAAKADRPSAMVEGELETVRTRGDRNGIPLVHKDLILSNARGDREVMIPNPVAGYVQVNNDKWNSISIWSHPAGHPQRELVGQVLHGARGTTPYKTGDFVEYGAPLIRQSDAGTPGAVHAHIELEPDQYRRFLGDMLNDRITLGGKVHAQGPEAAQAARSAQQAPMADGVLKQGERGDEVKALQGKLAALGYAGADGKPLHADGVYGKDTFAAVKQFQANNGLDDDGKAGRRTLAQVDAPNAVKAGIAPAAPAQAEPAAPASMRDAGHADNARFGQALDRLQALEQQRAQAGLKPLFANPQEAERAAGQLAYESKVSGMRQIDHVVARPDGTGLFAVQGELGDPAAQRTFVDRQQAVSHSVEASSRQSEALDSQFNQRAQEQQQEQVRNRGL</sequence>
<accession>A0AA41CHN6</accession>
<feature type="domain" description="Type VI secretion system spike protein VgrG3-like C-terminal" evidence="4">
    <location>
        <begin position="17"/>
        <end position="204"/>
    </location>
</feature>
<dbReference type="Proteomes" id="UP000634179">
    <property type="component" value="Unassembled WGS sequence"/>
</dbReference>
<dbReference type="PANTHER" id="PTHR41533">
    <property type="entry name" value="L,D-TRANSPEPTIDASE HI_1667-RELATED"/>
    <property type="match status" value="1"/>
</dbReference>
<feature type="region of interest" description="Disordered" evidence="1">
    <location>
        <begin position="328"/>
        <end position="361"/>
    </location>
</feature>
<dbReference type="InterPro" id="IPR049073">
    <property type="entry name" value="T6SS_VgrG3-like_C"/>
</dbReference>
<evidence type="ECO:0000313" key="5">
    <source>
        <dbReference type="EMBL" id="MBH1789758.1"/>
    </source>
</evidence>